<comment type="caution">
    <text evidence="1">The sequence shown here is derived from an EMBL/GenBank/DDBJ whole genome shotgun (WGS) entry which is preliminary data.</text>
</comment>
<dbReference type="AlphaFoldDB" id="A0A315Y326"/>
<sequence length="155" mass="17302">MSSDHAEKACQLFAGGLNCSQSVFAAFSDITGMDCDLALRLSSSFGGGMGRMREVCGTCSAMFMIAGILYGLGESYTHEEKTEHYKRIQELAALFKEKHDTIICRELLKGLKVTSTPEPEKRTEQYYKVRPCIKFVRTAAEILDRYIAENPPSQK</sequence>
<dbReference type="InterPro" id="IPR010181">
    <property type="entry name" value="CGCAxxGCC_motif"/>
</dbReference>
<dbReference type="RefSeq" id="WP_109725442.1">
    <property type="nucleotide sequence ID" value="NZ_QGDI01000002.1"/>
</dbReference>
<dbReference type="NCBIfam" id="TIGR01909">
    <property type="entry name" value="C_GCAxxG_C_C"/>
    <property type="match status" value="1"/>
</dbReference>
<gene>
    <name evidence="1" type="ORF">IE37_00550</name>
</gene>
<dbReference type="EMBL" id="QGDI01000002">
    <property type="protein sequence ID" value="PWJ14566.1"/>
    <property type="molecule type" value="Genomic_DNA"/>
</dbReference>
<evidence type="ECO:0000313" key="2">
    <source>
        <dbReference type="Proteomes" id="UP000245720"/>
    </source>
</evidence>
<dbReference type="Proteomes" id="UP000245720">
    <property type="component" value="Unassembled WGS sequence"/>
</dbReference>
<dbReference type="OrthoDB" id="9791535at2"/>
<dbReference type="STRING" id="1265.SAMN02910280_0094"/>
<accession>A0A315Y326</accession>
<name>A0A315Y326_RUMFL</name>
<reference evidence="1 2" key="1">
    <citation type="submission" date="2018-05" db="EMBL/GenBank/DDBJ databases">
        <title>The Hungate 1000. A catalogue of reference genomes from the rumen microbiome.</title>
        <authorList>
            <person name="Kelly W."/>
        </authorList>
    </citation>
    <scope>NUCLEOTIDE SEQUENCE [LARGE SCALE GENOMIC DNA]</scope>
    <source>
        <strain evidence="1 2">SAb67</strain>
    </source>
</reference>
<dbReference type="Pfam" id="PF09719">
    <property type="entry name" value="C_GCAxxG_C_C"/>
    <property type="match status" value="1"/>
</dbReference>
<proteinExistence type="predicted"/>
<protein>
    <submittedName>
        <fullName evidence="1">C_GCAxxG_C_C family probable redox protein</fullName>
    </submittedName>
</protein>
<evidence type="ECO:0000313" key="1">
    <source>
        <dbReference type="EMBL" id="PWJ14566.1"/>
    </source>
</evidence>
<organism evidence="1 2">
    <name type="scientific">Ruminococcus flavefaciens</name>
    <dbReference type="NCBI Taxonomy" id="1265"/>
    <lineage>
        <taxon>Bacteria</taxon>
        <taxon>Bacillati</taxon>
        <taxon>Bacillota</taxon>
        <taxon>Clostridia</taxon>
        <taxon>Eubacteriales</taxon>
        <taxon>Oscillospiraceae</taxon>
        <taxon>Ruminococcus</taxon>
    </lineage>
</organism>